<evidence type="ECO:0000313" key="2">
    <source>
        <dbReference type="EMBL" id="KFH16467.1"/>
    </source>
</evidence>
<dbReference type="EMBL" id="AEXC02000572">
    <property type="protein sequence ID" value="KFH16467.1"/>
    <property type="molecule type" value="Genomic_DNA"/>
</dbReference>
<feature type="compositionally biased region" description="Basic and acidic residues" evidence="1">
    <location>
        <begin position="53"/>
        <end position="95"/>
    </location>
</feature>
<protein>
    <submittedName>
        <fullName evidence="2">Uncharacterized protein</fullName>
    </submittedName>
</protein>
<proteinExistence type="predicted"/>
<comment type="caution">
    <text evidence="2">The sequence shown here is derived from an EMBL/GenBank/DDBJ whole genome shotgun (WGS) entry which is preliminary data.</text>
</comment>
<gene>
    <name evidence="2" type="ORF">TGMAS_413380</name>
</gene>
<feature type="compositionally biased region" description="Basic and acidic residues" evidence="1">
    <location>
        <begin position="1"/>
        <end position="17"/>
    </location>
</feature>
<dbReference type="Proteomes" id="UP000028821">
    <property type="component" value="Unassembled WGS sequence"/>
</dbReference>
<reference evidence="2 3" key="1">
    <citation type="submission" date="2014-04" db="EMBL/GenBank/DDBJ databases">
        <authorList>
            <person name="Sibley D."/>
            <person name="Venepally P."/>
            <person name="Karamycheva S."/>
            <person name="Hadjithomas M."/>
            <person name="Khan A."/>
            <person name="Brunk B."/>
            <person name="Roos D."/>
            <person name="Caler E."/>
            <person name="Lorenzi H."/>
        </authorList>
    </citation>
    <scope>NUCLEOTIDE SEQUENCE [LARGE SCALE GENOMIC DNA]</scope>
    <source>
        <strain evidence="2 3">MAS</strain>
    </source>
</reference>
<name>A0A086QV35_TOXGO</name>
<feature type="region of interest" description="Disordered" evidence="1">
    <location>
        <begin position="1"/>
        <end position="200"/>
    </location>
</feature>
<dbReference type="AlphaFoldDB" id="A0A086QV35"/>
<organism evidence="2 3">
    <name type="scientific">Toxoplasma gondii MAS</name>
    <dbReference type="NCBI Taxonomy" id="943118"/>
    <lineage>
        <taxon>Eukaryota</taxon>
        <taxon>Sar</taxon>
        <taxon>Alveolata</taxon>
        <taxon>Apicomplexa</taxon>
        <taxon>Conoidasida</taxon>
        <taxon>Coccidia</taxon>
        <taxon>Eucoccidiorida</taxon>
        <taxon>Eimeriorina</taxon>
        <taxon>Sarcocystidae</taxon>
        <taxon>Toxoplasma</taxon>
    </lineage>
</organism>
<evidence type="ECO:0000313" key="3">
    <source>
        <dbReference type="Proteomes" id="UP000028821"/>
    </source>
</evidence>
<sequence length="200" mass="23384">MSLDVNRRVLGRNDSRHVPGRQQKSPRVDSGRRGRPDPAPPHLGPERRRQRREKSGEAPDQRLRAGGRKLEECGRQDTREDRASAEAKTARTGGRERRRKERRSQEGSGETKKKEAQGPRRQRTVRREQGGARRMRMNEARRRRERRGRRRSSNAGDEGGEYENNEKDQARRRMEGMRDGRERQLCREKDAGEREERAEG</sequence>
<feature type="compositionally biased region" description="Basic and acidic residues" evidence="1">
    <location>
        <begin position="26"/>
        <end position="36"/>
    </location>
</feature>
<evidence type="ECO:0000256" key="1">
    <source>
        <dbReference type="SAM" id="MobiDB-lite"/>
    </source>
</evidence>
<dbReference type="VEuPathDB" id="ToxoDB:TGMAS_413380"/>
<accession>A0A086QV35</accession>
<feature type="compositionally biased region" description="Basic and acidic residues" evidence="1">
    <location>
        <begin position="103"/>
        <end position="118"/>
    </location>
</feature>
<feature type="compositionally biased region" description="Basic residues" evidence="1">
    <location>
        <begin position="143"/>
        <end position="152"/>
    </location>
</feature>
<feature type="compositionally biased region" description="Basic and acidic residues" evidence="1">
    <location>
        <begin position="164"/>
        <end position="200"/>
    </location>
</feature>
<feature type="compositionally biased region" description="Basic and acidic residues" evidence="1">
    <location>
        <begin position="125"/>
        <end position="142"/>
    </location>
</feature>